<keyword evidence="7" id="KW-1185">Reference proteome</keyword>
<evidence type="ECO:0000256" key="3">
    <source>
        <dbReference type="SAM" id="Coils"/>
    </source>
</evidence>
<keyword evidence="2" id="KW-0963">Cytoplasm</keyword>
<feature type="coiled-coil region" evidence="3">
    <location>
        <begin position="948"/>
        <end position="993"/>
    </location>
</feature>
<sequence length="1220" mass="131900">MTEAKVGCRVEVANKGAGVVRFVGETEFAPGIKWFGVELDQANGKNDGSVAGKAYFSCEANHGCFVKEDAVLVLQPPEEQVKGGSSEQNEAVAGQQQRVKTPARAPPPPPEAAETPSTPAPAAKAAAAGQPGQKASGGPDSALSKVQAARERKRALAERLERRTAATKSASAAMPGSTRSPASTPATKPQRTASISATQTSPAPTALAADDVRLAELSAQVEEKDNALSALEATVESIKGQLVSKEEEIESLRATAESEKQARIDLESQLRTLTSQAERADMDAEAKGKAAVAKLQRQVEKQASELEELQGVVETLSLDKEQMEVDKDIAEEKADGLDSQLQQLQLDFDEVSQQLEDALEAAGAAAGDAAAAAAAIPQDVSKLSEENGKLREALKRLHAASTSEKSEFTKQVKALTKERDALAAAQQQLDKLKPQHQQLEQQVEELKSMLDTAQAYETMVETLSEKNLELADANADLREANEELEELRLLSEEVEQQHLDLQRDLERDLEGRNTELVNAQIQIESLEQQLKSNDQSMDKVKAVILDAQERDREAQDLAAQLTTAQEQLAQAKAKARDANLALLNETENKLARTIAMETARTAREQLEVQVRCVQALVPPSTLAPGKAVLQLIQATLELLDSASLLVQLILRSGAANITKWDPEKAPVFTLDVAAACVEARLDAKSVWAVLRAPKLSWDACCRLANAVGPMASQNARVVAQLLEIVQRGDLGVRNLAEARNTVDTLLETLAASSVTLRASISKVQQQQQEEGLNVGDVAMPPLGIEQLRRVQLVLFQRAGEFPEQESVLYDLDSCCKTLEQLEKDAPGKLVEFAREETELVEVLQSLPTSTGPALLPGASLVRQLLLGERSVTVLLPLDVPAWDDFARLVLEDLESASSTREELQDSRSALKRRVLELHEKTSELTALHGVRDDLQQKLDASREIALERDGLVAKCKQLEEDLANKTREYDQAVQVARDEAEKHETEMSRVMAAASANPRQVGPNAEVSPLASLLSPGKAPPRQQPSATEPSPSPSKQGGPRLAASAPADPLAERLLRDEVEFWKARGVVNRMSELKALRFQPVRKYDGKVLPLPAETRFAGGEDTLDLTRARALMAQALVAQSTVRVPRLSSNSSASLHQQVLSQQVAARALSRSLGDPSAARKSRQLQVYPDMSKVASVQVPGSSSAACSGAAPLRRKLLVDRSTMDVLFKPLPVLQRV</sequence>
<feature type="compositionally biased region" description="Polar residues" evidence="4">
    <location>
        <begin position="177"/>
        <end position="203"/>
    </location>
</feature>
<evidence type="ECO:0000256" key="1">
    <source>
        <dbReference type="ARBA" id="ARBA00004496"/>
    </source>
</evidence>
<feature type="region of interest" description="Disordered" evidence="4">
    <location>
        <begin position="995"/>
        <end position="1047"/>
    </location>
</feature>
<dbReference type="PROSITE" id="PS50245">
    <property type="entry name" value="CAP_GLY_2"/>
    <property type="match status" value="1"/>
</dbReference>
<evidence type="ECO:0000256" key="4">
    <source>
        <dbReference type="SAM" id="MobiDB-lite"/>
    </source>
</evidence>
<feature type="coiled-coil region" evidence="3">
    <location>
        <begin position="214"/>
        <end position="588"/>
    </location>
</feature>
<feature type="compositionally biased region" description="Polar residues" evidence="4">
    <location>
        <begin position="83"/>
        <end position="99"/>
    </location>
</feature>
<dbReference type="Gene3D" id="2.30.30.190">
    <property type="entry name" value="CAP Gly-rich-like domain"/>
    <property type="match status" value="1"/>
</dbReference>
<evidence type="ECO:0000313" key="6">
    <source>
        <dbReference type="EMBL" id="CAK8996529.1"/>
    </source>
</evidence>
<evidence type="ECO:0000256" key="2">
    <source>
        <dbReference type="ARBA" id="ARBA00022490"/>
    </source>
</evidence>
<dbReference type="PANTHER" id="PTHR18916">
    <property type="entry name" value="DYNACTIN 1-RELATED MICROTUBULE-BINDING"/>
    <property type="match status" value="1"/>
</dbReference>
<feature type="region of interest" description="Disordered" evidence="4">
    <location>
        <begin position="79"/>
        <end position="207"/>
    </location>
</feature>
<dbReference type="SMART" id="SM01052">
    <property type="entry name" value="CAP_GLY"/>
    <property type="match status" value="1"/>
</dbReference>
<feature type="compositionally biased region" description="Basic and acidic residues" evidence="4">
    <location>
        <begin position="148"/>
        <end position="164"/>
    </location>
</feature>
<reference evidence="6 7" key="1">
    <citation type="submission" date="2024-02" db="EMBL/GenBank/DDBJ databases">
        <authorList>
            <person name="Chen Y."/>
            <person name="Shah S."/>
            <person name="Dougan E. K."/>
            <person name="Thang M."/>
            <person name="Chan C."/>
        </authorList>
    </citation>
    <scope>NUCLEOTIDE SEQUENCE [LARGE SCALE GENOMIC DNA]</scope>
</reference>
<evidence type="ECO:0000259" key="5">
    <source>
        <dbReference type="PROSITE" id="PS50245"/>
    </source>
</evidence>
<dbReference type="SUPFAM" id="SSF74924">
    <property type="entry name" value="Cap-Gly domain"/>
    <property type="match status" value="1"/>
</dbReference>
<dbReference type="PANTHER" id="PTHR18916:SF85">
    <property type="entry name" value="TUBULIN-FOLDING COFACTOR B"/>
    <property type="match status" value="1"/>
</dbReference>
<dbReference type="Pfam" id="PF01302">
    <property type="entry name" value="CAP_GLY"/>
    <property type="match status" value="1"/>
</dbReference>
<dbReference type="Proteomes" id="UP001642464">
    <property type="component" value="Unassembled WGS sequence"/>
</dbReference>
<accession>A0ABP0I529</accession>
<keyword evidence="3" id="KW-0175">Coiled coil</keyword>
<dbReference type="PROSITE" id="PS00845">
    <property type="entry name" value="CAP_GLY_1"/>
    <property type="match status" value="1"/>
</dbReference>
<protein>
    <submittedName>
        <fullName evidence="6">Dynactin subunit 1 (150 kDa dynein-associated polypeptide) (DAP-150) (DP-150) (p150-glued)</fullName>
    </submittedName>
</protein>
<dbReference type="InterPro" id="IPR036859">
    <property type="entry name" value="CAP-Gly_dom_sf"/>
</dbReference>
<feature type="coiled-coil region" evidence="3">
    <location>
        <begin position="893"/>
        <end position="920"/>
    </location>
</feature>
<comment type="caution">
    <text evidence="6">The sequence shown here is derived from an EMBL/GenBank/DDBJ whole genome shotgun (WGS) entry which is preliminary data.</text>
</comment>
<evidence type="ECO:0000313" key="7">
    <source>
        <dbReference type="Proteomes" id="UP001642464"/>
    </source>
</evidence>
<gene>
    <name evidence="6" type="ORF">SCF082_LOCUS4829</name>
</gene>
<name>A0ABP0I529_9DINO</name>
<feature type="domain" description="CAP-Gly" evidence="5">
    <location>
        <begin position="24"/>
        <end position="67"/>
    </location>
</feature>
<dbReference type="EMBL" id="CAXAMM010002544">
    <property type="protein sequence ID" value="CAK8996529.1"/>
    <property type="molecule type" value="Genomic_DNA"/>
</dbReference>
<feature type="compositionally biased region" description="Polar residues" evidence="4">
    <location>
        <begin position="1024"/>
        <end position="1036"/>
    </location>
</feature>
<feature type="compositionally biased region" description="Low complexity" evidence="4">
    <location>
        <begin position="112"/>
        <end position="139"/>
    </location>
</feature>
<proteinExistence type="predicted"/>
<dbReference type="InterPro" id="IPR000938">
    <property type="entry name" value="CAP-Gly_domain"/>
</dbReference>
<comment type="subcellular location">
    <subcellularLocation>
        <location evidence="1">Cytoplasm</location>
    </subcellularLocation>
</comment>
<organism evidence="6 7">
    <name type="scientific">Durusdinium trenchii</name>
    <dbReference type="NCBI Taxonomy" id="1381693"/>
    <lineage>
        <taxon>Eukaryota</taxon>
        <taxon>Sar</taxon>
        <taxon>Alveolata</taxon>
        <taxon>Dinophyceae</taxon>
        <taxon>Suessiales</taxon>
        <taxon>Symbiodiniaceae</taxon>
        <taxon>Durusdinium</taxon>
    </lineage>
</organism>